<dbReference type="EMBL" id="JFZB01000014">
    <property type="protein sequence ID" value="KFI26431.1"/>
    <property type="molecule type" value="Genomic_DNA"/>
</dbReference>
<comment type="caution">
    <text evidence="1">The sequence shown here is derived from an EMBL/GenBank/DDBJ whole genome shotgun (WGS) entry which is preliminary data.</text>
</comment>
<accession>A0A086XWN1</accession>
<proteinExistence type="predicted"/>
<dbReference type="AlphaFoldDB" id="A0A086XWN1"/>
<dbReference type="OrthoDB" id="7868994at2"/>
<gene>
    <name evidence="1" type="ORF">CG50_01450</name>
</gene>
<keyword evidence="2" id="KW-1185">Reference proteome</keyword>
<sequence>MSEAQAITDDELEMIRRQLRGVKVVDVRQVGGDDTVGVLLAEKLRAQGFETGLSHVERIVPSPLRRIGIRFRGDRAEITLTPEVRPNALSPLGRVPL</sequence>
<dbReference type="RefSeq" id="WP_036637294.1">
    <property type="nucleotide sequence ID" value="NZ_JAYRGJ010000008.1"/>
</dbReference>
<name>A0A086XWN1_9RHOB</name>
<reference evidence="1 2" key="1">
    <citation type="submission" date="2014-03" db="EMBL/GenBank/DDBJ databases">
        <title>Genome of Paenirhodobacter enshiensis DW2-9.</title>
        <authorList>
            <person name="Wang D."/>
            <person name="Wang G."/>
        </authorList>
    </citation>
    <scope>NUCLEOTIDE SEQUENCE [LARGE SCALE GENOMIC DNA]</scope>
    <source>
        <strain evidence="1 2">DW2-9</strain>
    </source>
</reference>
<organism evidence="1 2">
    <name type="scientific">Paenirhodobacter enshiensis</name>
    <dbReference type="NCBI Taxonomy" id="1105367"/>
    <lineage>
        <taxon>Bacteria</taxon>
        <taxon>Pseudomonadati</taxon>
        <taxon>Pseudomonadota</taxon>
        <taxon>Alphaproteobacteria</taxon>
        <taxon>Rhodobacterales</taxon>
        <taxon>Rhodobacter group</taxon>
        <taxon>Paenirhodobacter</taxon>
    </lineage>
</organism>
<protein>
    <submittedName>
        <fullName evidence="1">Uncharacterized protein</fullName>
    </submittedName>
</protein>
<evidence type="ECO:0000313" key="1">
    <source>
        <dbReference type="EMBL" id="KFI26431.1"/>
    </source>
</evidence>
<dbReference type="eggNOG" id="ENOG5033H3M">
    <property type="taxonomic scope" value="Bacteria"/>
</dbReference>
<evidence type="ECO:0000313" key="2">
    <source>
        <dbReference type="Proteomes" id="UP000028824"/>
    </source>
</evidence>
<dbReference type="Proteomes" id="UP000028824">
    <property type="component" value="Unassembled WGS sequence"/>
</dbReference>